<reference evidence="12" key="1">
    <citation type="journal article" date="2015" name="Nat. Genet.">
        <title>The pineapple genome and the evolution of CAM photosynthesis.</title>
        <authorList>
            <person name="Ming R."/>
            <person name="VanBuren R."/>
            <person name="Wai C.M."/>
            <person name="Tang H."/>
            <person name="Schatz M.C."/>
            <person name="Bowers J.E."/>
            <person name="Lyons E."/>
            <person name="Wang M.L."/>
            <person name="Chen J."/>
            <person name="Biggers E."/>
            <person name="Zhang J."/>
            <person name="Huang L."/>
            <person name="Zhang L."/>
            <person name="Miao W."/>
            <person name="Zhang J."/>
            <person name="Ye Z."/>
            <person name="Miao C."/>
            <person name="Lin Z."/>
            <person name="Wang H."/>
            <person name="Zhou H."/>
            <person name="Yim W.C."/>
            <person name="Priest H.D."/>
            <person name="Zheng C."/>
            <person name="Woodhouse M."/>
            <person name="Edger P.P."/>
            <person name="Guyot R."/>
            <person name="Guo H.B."/>
            <person name="Guo H."/>
            <person name="Zheng G."/>
            <person name="Singh R."/>
            <person name="Sharma A."/>
            <person name="Min X."/>
            <person name="Zheng Y."/>
            <person name="Lee H."/>
            <person name="Gurtowski J."/>
            <person name="Sedlazeck F.J."/>
            <person name="Harkess A."/>
            <person name="McKain M.R."/>
            <person name="Liao Z."/>
            <person name="Fang J."/>
            <person name="Liu J."/>
            <person name="Zhang X."/>
            <person name="Zhang Q."/>
            <person name="Hu W."/>
            <person name="Qin Y."/>
            <person name="Wang K."/>
            <person name="Chen L.Y."/>
            <person name="Shirley N."/>
            <person name="Lin Y.R."/>
            <person name="Liu L.Y."/>
            <person name="Hernandez A.G."/>
            <person name="Wright C.L."/>
            <person name="Bulone V."/>
            <person name="Tuskan G.A."/>
            <person name="Heath K."/>
            <person name="Zee F."/>
            <person name="Moore P.H."/>
            <person name="Sunkar R."/>
            <person name="Leebens-Mack J.H."/>
            <person name="Mockler T."/>
            <person name="Bennetzen J.L."/>
            <person name="Freeling M."/>
            <person name="Sankoff D."/>
            <person name="Paterson A.H."/>
            <person name="Zhu X."/>
            <person name="Yang X."/>
            <person name="Smith J.A."/>
            <person name="Cushman J.C."/>
            <person name="Paull R.E."/>
            <person name="Yu Q."/>
        </authorList>
    </citation>
    <scope>NUCLEOTIDE SEQUENCE [LARGE SCALE GENOMIC DNA]</scope>
    <source>
        <strain evidence="12">cv. F153</strain>
    </source>
</reference>
<dbReference type="Pfam" id="PF14599">
    <property type="entry name" value="zinc_ribbon_6"/>
    <property type="match status" value="1"/>
</dbReference>
<dbReference type="AlphaFoldDB" id="A0A6P5H261"/>
<dbReference type="SMART" id="SM00184">
    <property type="entry name" value="RING"/>
    <property type="match status" value="1"/>
</dbReference>
<keyword evidence="3" id="KW-0479">Metal-binding</keyword>
<protein>
    <submittedName>
        <fullName evidence="13">E3 ubiquitin-protein ligase MIEL1-like</fullName>
    </submittedName>
</protein>
<dbReference type="RefSeq" id="XP_020114119.1">
    <property type="nucleotide sequence ID" value="XM_020258530.1"/>
</dbReference>
<dbReference type="Pfam" id="PF13639">
    <property type="entry name" value="zf-RING_2"/>
    <property type="match status" value="1"/>
</dbReference>
<evidence type="ECO:0000313" key="13">
    <source>
        <dbReference type="RefSeq" id="XP_020114119.1"/>
    </source>
</evidence>
<dbReference type="GO" id="GO:0006511">
    <property type="term" value="P:ubiquitin-dependent protein catabolic process"/>
    <property type="evidence" value="ECO:0007669"/>
    <property type="project" value="TreeGrafter"/>
</dbReference>
<evidence type="ECO:0000256" key="7">
    <source>
        <dbReference type="ARBA" id="ARBA00023242"/>
    </source>
</evidence>
<keyword evidence="6" id="KW-0862">Zinc</keyword>
<evidence type="ECO:0000256" key="3">
    <source>
        <dbReference type="ARBA" id="ARBA00022723"/>
    </source>
</evidence>
<evidence type="ECO:0000313" key="12">
    <source>
        <dbReference type="Proteomes" id="UP000515123"/>
    </source>
</evidence>
<dbReference type="GeneID" id="109728182"/>
<evidence type="ECO:0000256" key="5">
    <source>
        <dbReference type="ARBA" id="ARBA00022786"/>
    </source>
</evidence>
<dbReference type="GO" id="GO:0016567">
    <property type="term" value="P:protein ubiquitination"/>
    <property type="evidence" value="ECO:0007669"/>
    <property type="project" value="TreeGrafter"/>
</dbReference>
<evidence type="ECO:0000259" key="10">
    <source>
        <dbReference type="PROSITE" id="PS51266"/>
    </source>
</evidence>
<dbReference type="PANTHER" id="PTHR21319">
    <property type="entry name" value="RING FINGER AND CHY ZINC FINGER DOMAIN-CONTAINING PROTEIN 1"/>
    <property type="match status" value="1"/>
</dbReference>
<dbReference type="Gene3D" id="2.20.28.10">
    <property type="match status" value="1"/>
</dbReference>
<dbReference type="PROSITE" id="PS51266">
    <property type="entry name" value="ZF_CHY"/>
    <property type="match status" value="1"/>
</dbReference>
<dbReference type="PROSITE" id="PS51270">
    <property type="entry name" value="ZF_CTCHY"/>
    <property type="match status" value="1"/>
</dbReference>
<dbReference type="Proteomes" id="UP000515123">
    <property type="component" value="Linkage group 23"/>
</dbReference>
<name>A0A6P5H261_ANACO</name>
<comment type="subcellular location">
    <subcellularLocation>
        <location evidence="1">Nucleus</location>
    </subcellularLocation>
</comment>
<dbReference type="InterPro" id="IPR013083">
    <property type="entry name" value="Znf_RING/FYVE/PHD"/>
</dbReference>
<dbReference type="InterPro" id="IPR008913">
    <property type="entry name" value="Znf_CHY"/>
</dbReference>
<evidence type="ECO:0000256" key="8">
    <source>
        <dbReference type="PROSITE-ProRule" id="PRU00601"/>
    </source>
</evidence>
<feature type="domain" description="RING-type" evidence="9">
    <location>
        <begin position="150"/>
        <end position="193"/>
    </location>
</feature>
<dbReference type="GO" id="GO:0061630">
    <property type="term" value="F:ubiquitin protein ligase activity"/>
    <property type="evidence" value="ECO:0007669"/>
    <property type="project" value="TreeGrafter"/>
</dbReference>
<dbReference type="SUPFAM" id="SSF57850">
    <property type="entry name" value="RING/U-box"/>
    <property type="match status" value="1"/>
</dbReference>
<dbReference type="InterPro" id="IPR017921">
    <property type="entry name" value="Znf_CTCHY"/>
</dbReference>
<gene>
    <name evidence="13" type="primary">LOC109728182</name>
</gene>
<dbReference type="InterPro" id="IPR037275">
    <property type="entry name" value="Znf_CTCHY_sf"/>
</dbReference>
<evidence type="ECO:0000256" key="4">
    <source>
        <dbReference type="ARBA" id="ARBA00022771"/>
    </source>
</evidence>
<dbReference type="SUPFAM" id="SSF161219">
    <property type="entry name" value="CHY zinc finger-like"/>
    <property type="match status" value="1"/>
</dbReference>
<dbReference type="GO" id="GO:0005634">
    <property type="term" value="C:nucleus"/>
    <property type="evidence" value="ECO:0007669"/>
    <property type="project" value="UniProtKB-SubCell"/>
</dbReference>
<dbReference type="SUPFAM" id="SSF161245">
    <property type="entry name" value="Zinc hairpin stack"/>
    <property type="match status" value="1"/>
</dbReference>
<evidence type="ECO:0000256" key="1">
    <source>
        <dbReference type="ARBA" id="ARBA00004123"/>
    </source>
</evidence>
<reference evidence="13" key="2">
    <citation type="submission" date="2025-08" db="UniProtKB">
        <authorList>
            <consortium name="RefSeq"/>
        </authorList>
    </citation>
    <scope>IDENTIFICATION</scope>
</reference>
<dbReference type="GO" id="GO:0008270">
    <property type="term" value="F:zinc ion binding"/>
    <property type="evidence" value="ECO:0007669"/>
    <property type="project" value="UniProtKB-KW"/>
</dbReference>
<dbReference type="OrthoDB" id="411372at2759"/>
<keyword evidence="12" id="KW-1185">Reference proteome</keyword>
<proteinExistence type="predicted"/>
<keyword evidence="5" id="KW-0833">Ubl conjugation pathway</keyword>
<dbReference type="InterPro" id="IPR039512">
    <property type="entry name" value="RCHY1_zinc-ribbon"/>
</dbReference>
<evidence type="ECO:0000256" key="6">
    <source>
        <dbReference type="ARBA" id="ARBA00022833"/>
    </source>
</evidence>
<keyword evidence="7" id="KW-0539">Nucleus</keyword>
<evidence type="ECO:0000256" key="2">
    <source>
        <dbReference type="ARBA" id="ARBA00004906"/>
    </source>
</evidence>
<feature type="domain" description="CTCHY-type" evidence="11">
    <location>
        <begin position="85"/>
        <end position="149"/>
    </location>
</feature>
<dbReference type="InterPro" id="IPR001841">
    <property type="entry name" value="Znf_RING"/>
</dbReference>
<dbReference type="PANTHER" id="PTHR21319:SF20">
    <property type="entry name" value="E3 UBIQUITIN-PROTEIN LIGASE MIEL1"/>
    <property type="match status" value="1"/>
</dbReference>
<keyword evidence="4 8" id="KW-0863">Zinc-finger</keyword>
<dbReference type="Pfam" id="PF05495">
    <property type="entry name" value="zf-CHY"/>
    <property type="match status" value="1"/>
</dbReference>
<organism evidence="12 13">
    <name type="scientific">Ananas comosus</name>
    <name type="common">Pineapple</name>
    <name type="synonym">Ananas ananas</name>
    <dbReference type="NCBI Taxonomy" id="4615"/>
    <lineage>
        <taxon>Eukaryota</taxon>
        <taxon>Viridiplantae</taxon>
        <taxon>Streptophyta</taxon>
        <taxon>Embryophyta</taxon>
        <taxon>Tracheophyta</taxon>
        <taxon>Spermatophyta</taxon>
        <taxon>Magnoliopsida</taxon>
        <taxon>Liliopsida</taxon>
        <taxon>Poales</taxon>
        <taxon>Bromeliaceae</taxon>
        <taxon>Bromelioideae</taxon>
        <taxon>Ananas</taxon>
    </lineage>
</organism>
<dbReference type="PROSITE" id="PS50089">
    <property type="entry name" value="ZF_RING_2"/>
    <property type="match status" value="1"/>
</dbReference>
<dbReference type="InterPro" id="IPR037274">
    <property type="entry name" value="Znf_CHY_sf"/>
</dbReference>
<feature type="domain" description="CHY-type" evidence="10">
    <location>
        <begin position="12"/>
        <end position="83"/>
    </location>
</feature>
<evidence type="ECO:0000259" key="9">
    <source>
        <dbReference type="PROSITE" id="PS50089"/>
    </source>
</evidence>
<comment type="pathway">
    <text evidence="2">Protein modification; protein ubiquitination.</text>
</comment>
<dbReference type="Gene3D" id="3.30.40.10">
    <property type="entry name" value="Zinc/RING finger domain, C3HC4 (zinc finger)"/>
    <property type="match status" value="1"/>
</dbReference>
<sequence>MASDAAESRLGFGKMEFGCEHYRRRCKIRAPCCDEIYHCRHCHNEATAQSDRHELCRQDVQKVVCLVCNTEQPVSKVCSNCGVNMGEYFCEACKFYDDDIEKGQYHCNDCGICRVGGREKYFHCQKCGSCYSIELREKHLCVENSMRQNCPICYEYLFDSLKETRVLKCGHTIHGECLHEMVAHSQLTCPICSKSIYDMSKHWRKLDEEIAATIMPADYMYKVVWILCNDCNKVSQALFHIVGHKCSHCRSYNTRTISAPPPSETPH</sequence>
<dbReference type="FunFam" id="2.20.28.10:FF:000009">
    <property type="entry name" value="RING finger and CHY zinc finger domain-containing protein 1"/>
    <property type="match status" value="1"/>
</dbReference>
<evidence type="ECO:0000259" key="11">
    <source>
        <dbReference type="PROSITE" id="PS51270"/>
    </source>
</evidence>
<accession>A0A6P5H261</accession>